<name>A0A7G7BWF2_9ACTN</name>
<geneLocation type="plasmid" evidence="3 4">
    <name>unnamed1</name>
</geneLocation>
<dbReference type="Pfam" id="PF13489">
    <property type="entry name" value="Methyltransf_23"/>
    <property type="match status" value="1"/>
</dbReference>
<feature type="domain" description="Methyltransferase putative zinc binding" evidence="1">
    <location>
        <begin position="8"/>
        <end position="68"/>
    </location>
</feature>
<dbReference type="PANTHER" id="PTHR43861:SF5">
    <property type="entry name" value="BLL5978 PROTEIN"/>
    <property type="match status" value="1"/>
</dbReference>
<accession>A0A7G7BWF2</accession>
<dbReference type="Gene3D" id="6.10.250.3100">
    <property type="match status" value="1"/>
</dbReference>
<reference evidence="4" key="1">
    <citation type="submission" date="2019-10" db="EMBL/GenBank/DDBJ databases">
        <title>Antimicrobial potential of Antarctic Bacteria.</title>
        <authorList>
            <person name="Benaud N."/>
            <person name="Edwards R.J."/>
            <person name="Ferrari B.C."/>
        </authorList>
    </citation>
    <scope>NUCLEOTIDE SEQUENCE [LARGE SCALE GENOMIC DNA]</scope>
    <source>
        <strain evidence="4">NBSH44</strain>
        <plasmid evidence="4">unnamed1</plasmid>
    </source>
</reference>
<organism evidence="3 4">
    <name type="scientific">Streptomyces finlayi</name>
    <dbReference type="NCBI Taxonomy" id="67296"/>
    <lineage>
        <taxon>Bacteria</taxon>
        <taxon>Bacillati</taxon>
        <taxon>Actinomycetota</taxon>
        <taxon>Actinomycetes</taxon>
        <taxon>Kitasatosporales</taxon>
        <taxon>Streptomycetaceae</taxon>
        <taxon>Streptomyces</taxon>
    </lineage>
</organism>
<proteinExistence type="predicted"/>
<keyword evidence="3" id="KW-0808">Transferase</keyword>
<sequence length="410" mass="44825">MGDGTTLCQTCEDVAVVEFLPLGMQPACLFLEDATEAANEQAWPLDLGFCPRCSLVQIMEPVSERILFSGDYHHIAGLTGGYREHLRGLADELARLHGPGSGSREPSVVEIGSNDGSLLDELAVRGFKVLGVDPNGVESPGGSPVVKEYFSSEVAARMLSDSGPADMVVALNTFAHITNMHDFLSGVRSVLGDNGVFVSESHYLPDLLESLQYDFAYHEHSRYYSLTSLQAAFEPHGLEVFRIERIPTHGGSIRVHAGFKGVHAEHESVAALRDYEDTLELTDATVYRQFAARVEDHRDRLRDLLGELTRDGARIAAASSPARAVTLLNYCSLGPAEIDFISEISPRKIGRLSPGTHIPIVHQDQLCGPGQPEYALLLSWHIADELITRLRQEGFTGKFVVPLPEPRVIS</sequence>
<dbReference type="InterPro" id="IPR013691">
    <property type="entry name" value="MeTrfase_14"/>
</dbReference>
<dbReference type="AlphaFoldDB" id="A0A7G7BWF2"/>
<dbReference type="Proteomes" id="UP000515307">
    <property type="component" value="Plasmid unnamed1"/>
</dbReference>
<dbReference type="KEGG" id="sfiy:F0344_35035"/>
<dbReference type="Gene3D" id="6.20.50.110">
    <property type="entry name" value="Methyltransferase, zinc-binding domain"/>
    <property type="match status" value="1"/>
</dbReference>
<gene>
    <name evidence="3" type="ORF">F0344_35035</name>
</gene>
<evidence type="ECO:0000259" key="2">
    <source>
        <dbReference type="Pfam" id="PF08484"/>
    </source>
</evidence>
<dbReference type="GO" id="GO:0017000">
    <property type="term" value="P:antibiotic biosynthetic process"/>
    <property type="evidence" value="ECO:0007669"/>
    <property type="project" value="UniProtKB-ARBA"/>
</dbReference>
<dbReference type="GO" id="GO:0032259">
    <property type="term" value="P:methylation"/>
    <property type="evidence" value="ECO:0007669"/>
    <property type="project" value="UniProtKB-KW"/>
</dbReference>
<dbReference type="SUPFAM" id="SSF53335">
    <property type="entry name" value="S-adenosyl-L-methionine-dependent methyltransferases"/>
    <property type="match status" value="1"/>
</dbReference>
<dbReference type="Gene3D" id="3.40.50.720">
    <property type="entry name" value="NAD(P)-binding Rossmann-like Domain"/>
    <property type="match status" value="1"/>
</dbReference>
<protein>
    <submittedName>
        <fullName evidence="3">Methyltransferase domain-containing protein</fullName>
    </submittedName>
</protein>
<dbReference type="EMBL" id="CP045703">
    <property type="protein sequence ID" value="QNE79667.1"/>
    <property type="molecule type" value="Genomic_DNA"/>
</dbReference>
<dbReference type="InterPro" id="IPR038576">
    <property type="entry name" value="Methyltransf_Zn-bd_dom_put_sf"/>
</dbReference>
<dbReference type="RefSeq" id="WP_185303154.1">
    <property type="nucleotide sequence ID" value="NZ_CP045703.1"/>
</dbReference>
<dbReference type="GO" id="GO:0008168">
    <property type="term" value="F:methyltransferase activity"/>
    <property type="evidence" value="ECO:0007669"/>
    <property type="project" value="UniProtKB-KW"/>
</dbReference>
<evidence type="ECO:0000259" key="1">
    <source>
        <dbReference type="Pfam" id="PF08421"/>
    </source>
</evidence>
<feature type="domain" description="C-methyltransferase" evidence="2">
    <location>
        <begin position="247"/>
        <end position="404"/>
    </location>
</feature>
<keyword evidence="3" id="KW-0614">Plasmid</keyword>
<dbReference type="Pfam" id="PF08484">
    <property type="entry name" value="Methyltransf_14"/>
    <property type="match status" value="1"/>
</dbReference>
<evidence type="ECO:0000313" key="3">
    <source>
        <dbReference type="EMBL" id="QNE79667.1"/>
    </source>
</evidence>
<dbReference type="Gene3D" id="3.40.50.150">
    <property type="entry name" value="Vaccinia Virus protein VP39"/>
    <property type="match status" value="1"/>
</dbReference>
<dbReference type="InterPro" id="IPR029063">
    <property type="entry name" value="SAM-dependent_MTases_sf"/>
</dbReference>
<keyword evidence="3" id="KW-0489">Methyltransferase</keyword>
<keyword evidence="4" id="KW-1185">Reference proteome</keyword>
<dbReference type="InterPro" id="IPR013630">
    <property type="entry name" value="Methyltransf_Zn-bd_dom_put"/>
</dbReference>
<evidence type="ECO:0000313" key="4">
    <source>
        <dbReference type="Proteomes" id="UP000515307"/>
    </source>
</evidence>
<dbReference type="Pfam" id="PF08421">
    <property type="entry name" value="Methyltransf_13"/>
    <property type="match status" value="1"/>
</dbReference>
<dbReference type="PANTHER" id="PTHR43861">
    <property type="entry name" value="TRANS-ACONITATE 2-METHYLTRANSFERASE-RELATED"/>
    <property type="match status" value="1"/>
</dbReference>